<dbReference type="InterPro" id="IPR006915">
    <property type="entry name" value="DUF637_hemagglutn_put"/>
</dbReference>
<sequence length="291" mass="28421">ILAIALSLVMGPAGLGLSTTQAAVAVSLSSTAINSAVSNKGNLGVAIKDTFSTSSLKNAAIAGVTAGLIDYADTKWFSDASGAANGGSSVISSGPLQNPGYASSMLKPENWANTLLRSGTHALINSGVSTAINGGSFGSNLGAALIGEGIDLGAAIGNKAIGDLAAGLDVTPQVAEKLILHAALGGLISKARGESFASGAVAGGVAEGLTPIANGLLAEFVSSRFDASDLSAAGSQLKIGTAQIIGLIAAGAAGGNPATGSLIGGTAEKYNDQGFHLDPTNLFDENGISRQ</sequence>
<accession>A0A0R2YNN0</accession>
<evidence type="ECO:0000256" key="1">
    <source>
        <dbReference type="SAM" id="SignalP"/>
    </source>
</evidence>
<keyword evidence="1" id="KW-0732">Signal</keyword>
<dbReference type="EMBL" id="JYLK01000043">
    <property type="protein sequence ID" value="KRP50229.1"/>
    <property type="molecule type" value="Genomic_DNA"/>
</dbReference>
<proteinExistence type="predicted"/>
<feature type="signal peptide" evidence="1">
    <location>
        <begin position="1"/>
        <end position="22"/>
    </location>
</feature>
<gene>
    <name evidence="3" type="ORF">TU79_24910</name>
</gene>
<organism evidence="3 4">
    <name type="scientific">Pseudomonas trivialis</name>
    <dbReference type="NCBI Taxonomy" id="200450"/>
    <lineage>
        <taxon>Bacteria</taxon>
        <taxon>Pseudomonadati</taxon>
        <taxon>Pseudomonadota</taxon>
        <taxon>Gammaproteobacteria</taxon>
        <taxon>Pseudomonadales</taxon>
        <taxon>Pseudomonadaceae</taxon>
        <taxon>Pseudomonas</taxon>
    </lineage>
</organism>
<evidence type="ECO:0000259" key="2">
    <source>
        <dbReference type="Pfam" id="PF04830"/>
    </source>
</evidence>
<dbReference type="Pfam" id="PF04830">
    <property type="entry name" value="DUF637"/>
    <property type="match status" value="1"/>
</dbReference>
<name>A0A0R2YNN0_9PSED</name>
<feature type="chain" id="PRO_5006429206" description="DUF637 domain-containing protein" evidence="1">
    <location>
        <begin position="23"/>
        <end position="291"/>
    </location>
</feature>
<comment type="caution">
    <text evidence="3">The sequence shown here is derived from an EMBL/GenBank/DDBJ whole genome shotgun (WGS) entry which is preliminary data.</text>
</comment>
<evidence type="ECO:0000313" key="4">
    <source>
        <dbReference type="Proteomes" id="UP000052019"/>
    </source>
</evidence>
<dbReference type="AlphaFoldDB" id="A0A0R2YNN0"/>
<protein>
    <recommendedName>
        <fullName evidence="2">DUF637 domain-containing protein</fullName>
    </recommendedName>
</protein>
<reference evidence="3 4" key="1">
    <citation type="submission" date="2015-02" db="EMBL/GenBank/DDBJ databases">
        <title>Two Pseudomonas sp. nov. isolated from raw milk.</title>
        <authorList>
            <person name="Wenning M."/>
            <person name="von Neubeck M."/>
            <person name="Huptas C."/>
            <person name="Scherer S."/>
        </authorList>
    </citation>
    <scope>NUCLEOTIDE SEQUENCE [LARGE SCALE GENOMIC DNA]</scope>
    <source>
        <strain evidence="3 4">DSM 14937</strain>
    </source>
</reference>
<feature type="domain" description="DUF637" evidence="2">
    <location>
        <begin position="23"/>
        <end position="202"/>
    </location>
</feature>
<dbReference type="Proteomes" id="UP000052019">
    <property type="component" value="Unassembled WGS sequence"/>
</dbReference>
<dbReference type="RefSeq" id="WP_169793823.1">
    <property type="nucleotide sequence ID" value="NZ_JYLK01000043.1"/>
</dbReference>
<dbReference type="PATRIC" id="fig|200450.4.peg.3458"/>
<feature type="non-terminal residue" evidence="3">
    <location>
        <position position="1"/>
    </location>
</feature>
<evidence type="ECO:0000313" key="3">
    <source>
        <dbReference type="EMBL" id="KRP50229.1"/>
    </source>
</evidence>